<proteinExistence type="predicted"/>
<dbReference type="CDD" id="cd16935">
    <property type="entry name" value="HATPase_AgrC-ComD-like"/>
    <property type="match status" value="1"/>
</dbReference>
<evidence type="ECO:0000313" key="4">
    <source>
        <dbReference type="Proteomes" id="UP000637513"/>
    </source>
</evidence>
<dbReference type="EMBL" id="JACRSW010000040">
    <property type="protein sequence ID" value="MBC8558349.1"/>
    <property type="molecule type" value="Genomic_DNA"/>
</dbReference>
<organism evidence="3 4">
    <name type="scientific">Jutongia hominis</name>
    <dbReference type="NCBI Taxonomy" id="2763664"/>
    <lineage>
        <taxon>Bacteria</taxon>
        <taxon>Bacillati</taxon>
        <taxon>Bacillota</taxon>
        <taxon>Clostridia</taxon>
        <taxon>Lachnospirales</taxon>
        <taxon>Lachnospiraceae</taxon>
        <taxon>Jutongia</taxon>
    </lineage>
</organism>
<feature type="transmembrane region" description="Helical" evidence="1">
    <location>
        <begin position="129"/>
        <end position="150"/>
    </location>
</feature>
<dbReference type="RefSeq" id="WP_249305741.1">
    <property type="nucleotide sequence ID" value="NZ_JACRSW010000040.1"/>
</dbReference>
<name>A0ABR7MX09_9FIRM</name>
<protein>
    <submittedName>
        <fullName evidence="3">GHKL domain-containing protein</fullName>
    </submittedName>
</protein>
<comment type="caution">
    <text evidence="3">The sequence shown here is derived from an EMBL/GenBank/DDBJ whole genome shotgun (WGS) entry which is preliminary data.</text>
</comment>
<keyword evidence="4" id="KW-1185">Reference proteome</keyword>
<sequence>MLMNAIMFLCAVLDIQILYTYFRGMFHQKKETISRIGVYAAFIGTEILLYLVTLFASDLSGPLRITIQLGSSILTTLGLTFLYESSLRYSIIVTLCFQAYSCIAELVSGGLFTYFLSNQLQSMPEIGDLILLLISKFILLLLAAGTMLVWRRKELYYNLQYSLLLLLTPILSIVILITIAYPIASELYQSILYSTTCACLLILNVGNFYLIEKNMQLLQTEYQKQKLQQQIEFQASKYQQIAAAYRDTRRIVHDVKKHYFFMQDCIQKEQYLPIQNYLTEAINDLENSYNTINTGHLVVDSLLNNYLSLAKEEHIRLETDLNILPNLIPTSDYDLCIILGNLFDNSIHACQKISSKQEKKISIHLLTTSKEFIIYIKNSMIEQQKDTKKKDTQNLYHGYGTENITQTVTKYLGTYLQIAENGYYEVTITIPIFKDDQSQKTS</sequence>
<reference evidence="3 4" key="1">
    <citation type="submission" date="2020-08" db="EMBL/GenBank/DDBJ databases">
        <title>Genome public.</title>
        <authorList>
            <person name="Liu C."/>
            <person name="Sun Q."/>
        </authorList>
    </citation>
    <scope>NUCLEOTIDE SEQUENCE [LARGE SCALE GENOMIC DNA]</scope>
    <source>
        <strain evidence="3 4">BX3</strain>
    </source>
</reference>
<keyword evidence="1" id="KW-0472">Membrane</keyword>
<accession>A0ABR7MX09</accession>
<dbReference type="SUPFAM" id="SSF55874">
    <property type="entry name" value="ATPase domain of HSP90 chaperone/DNA topoisomerase II/histidine kinase"/>
    <property type="match status" value="1"/>
</dbReference>
<gene>
    <name evidence="3" type="ORF">H8700_11650</name>
</gene>
<dbReference type="InterPro" id="IPR032834">
    <property type="entry name" value="NatK-like_C"/>
</dbReference>
<dbReference type="PANTHER" id="PTHR40448:SF1">
    <property type="entry name" value="TWO-COMPONENT SENSOR HISTIDINE KINASE"/>
    <property type="match status" value="1"/>
</dbReference>
<feature type="domain" description="Sensor histidine kinase NatK-like C-terminal" evidence="2">
    <location>
        <begin position="333"/>
        <end position="431"/>
    </location>
</feature>
<evidence type="ECO:0000313" key="3">
    <source>
        <dbReference type="EMBL" id="MBC8558349.1"/>
    </source>
</evidence>
<dbReference type="Proteomes" id="UP000637513">
    <property type="component" value="Unassembled WGS sequence"/>
</dbReference>
<dbReference type="Pfam" id="PF14501">
    <property type="entry name" value="HATPase_c_5"/>
    <property type="match status" value="1"/>
</dbReference>
<evidence type="ECO:0000256" key="1">
    <source>
        <dbReference type="SAM" id="Phobius"/>
    </source>
</evidence>
<dbReference type="InterPro" id="IPR036890">
    <property type="entry name" value="HATPase_C_sf"/>
</dbReference>
<feature type="transmembrane region" description="Helical" evidence="1">
    <location>
        <begin position="95"/>
        <end position="117"/>
    </location>
</feature>
<feature type="transmembrane region" description="Helical" evidence="1">
    <location>
        <begin position="36"/>
        <end position="57"/>
    </location>
</feature>
<feature type="transmembrane region" description="Helical" evidence="1">
    <location>
        <begin position="162"/>
        <end position="184"/>
    </location>
</feature>
<dbReference type="PANTHER" id="PTHR40448">
    <property type="entry name" value="TWO-COMPONENT SENSOR HISTIDINE KINASE"/>
    <property type="match status" value="1"/>
</dbReference>
<feature type="transmembrane region" description="Helical" evidence="1">
    <location>
        <begin position="6"/>
        <end position="24"/>
    </location>
</feature>
<evidence type="ECO:0000259" key="2">
    <source>
        <dbReference type="Pfam" id="PF14501"/>
    </source>
</evidence>
<feature type="transmembrane region" description="Helical" evidence="1">
    <location>
        <begin position="63"/>
        <end position="83"/>
    </location>
</feature>
<feature type="transmembrane region" description="Helical" evidence="1">
    <location>
        <begin position="190"/>
        <end position="211"/>
    </location>
</feature>
<keyword evidence="1" id="KW-1133">Transmembrane helix</keyword>
<keyword evidence="1" id="KW-0812">Transmembrane</keyword>
<dbReference type="Gene3D" id="3.30.565.10">
    <property type="entry name" value="Histidine kinase-like ATPase, C-terminal domain"/>
    <property type="match status" value="1"/>
</dbReference>